<dbReference type="SUPFAM" id="SSF51445">
    <property type="entry name" value="(Trans)glycosidases"/>
    <property type="match status" value="1"/>
</dbReference>
<keyword evidence="6" id="KW-1133">Transmembrane helix</keyword>
<feature type="transmembrane region" description="Helical" evidence="6">
    <location>
        <begin position="689"/>
        <end position="707"/>
    </location>
</feature>
<evidence type="ECO:0000259" key="8">
    <source>
        <dbReference type="SMART" id="SM00642"/>
    </source>
</evidence>
<organism evidence="9 10">
    <name type="scientific">Thermococcus barophilus</name>
    <dbReference type="NCBI Taxonomy" id="55802"/>
    <lineage>
        <taxon>Archaea</taxon>
        <taxon>Methanobacteriati</taxon>
        <taxon>Methanobacteriota</taxon>
        <taxon>Thermococci</taxon>
        <taxon>Thermococcales</taxon>
        <taxon>Thermococcaceae</taxon>
        <taxon>Thermococcus</taxon>
    </lineage>
</organism>
<keyword evidence="4" id="KW-0732">Signal</keyword>
<gene>
    <name evidence="9" type="ORF">TBCH5v1_1707</name>
</gene>
<comment type="cofactor">
    <cofactor evidence="1">
        <name>Ca(2+)</name>
        <dbReference type="ChEBI" id="CHEBI:29108"/>
    </cofactor>
</comment>
<dbReference type="SUPFAM" id="SSF51011">
    <property type="entry name" value="Glycosyl hydrolase domain"/>
    <property type="match status" value="1"/>
</dbReference>
<reference evidence="9 10" key="1">
    <citation type="journal article" date="2016" name="Genome Announc.">
        <title>Complete genome sequence of the hyperthermophilic and piezophilic archaeon Thermococcus barophilus Ch5, capable of growth at the expense of hydrogenogenesis from carbon monoxide and formate.</title>
        <authorList>
            <person name="Oger P."/>
            <person name="Sokolova T.G."/>
            <person name="Kozhevnikova D.A."/>
            <person name="Taranov E.A."/>
            <person name="Vannier P."/>
            <person name="Lee H.S."/>
            <person name="Kwon K.K."/>
            <person name="Kang S.G."/>
            <person name="Lee J.H."/>
            <person name="Bonch-Osmolovskaya E.A."/>
            <person name="Lebedinsky A.V."/>
        </authorList>
    </citation>
    <scope>NUCLEOTIDE SEQUENCE [LARGE SCALE GENOMIC DNA]</scope>
    <source>
        <strain evidence="10">Ch5</strain>
    </source>
</reference>
<dbReference type="SMR" id="A0A0S1XCW9"/>
<proteinExistence type="inferred from homology"/>
<keyword evidence="6" id="KW-0472">Membrane</keyword>
<dbReference type="Proteomes" id="UP000066042">
    <property type="component" value="Chromosome"/>
</dbReference>
<evidence type="ECO:0000256" key="6">
    <source>
        <dbReference type="SAM" id="Phobius"/>
    </source>
</evidence>
<dbReference type="AlphaFoldDB" id="A0A0S1XCW9"/>
<evidence type="ECO:0000313" key="9">
    <source>
        <dbReference type="EMBL" id="ALM75617.1"/>
    </source>
</evidence>
<evidence type="ECO:0000313" key="10">
    <source>
        <dbReference type="Proteomes" id="UP000066042"/>
    </source>
</evidence>
<dbReference type="SMART" id="SM00642">
    <property type="entry name" value="Aamy"/>
    <property type="match status" value="1"/>
</dbReference>
<keyword evidence="9" id="KW-0328">Glycosyltransferase</keyword>
<keyword evidence="5" id="KW-0106">Calcium</keyword>
<keyword evidence="6" id="KW-0812">Transmembrane</keyword>
<accession>A0A0S1XCW9</accession>
<protein>
    <submittedName>
        <fullName evidence="9">Cyclomaltodextrin glucanotransferase</fullName>
        <ecNumber evidence="9">2.4.1.19</ecNumber>
    </submittedName>
</protein>
<evidence type="ECO:0000256" key="1">
    <source>
        <dbReference type="ARBA" id="ARBA00001913"/>
    </source>
</evidence>
<dbReference type="InterPro" id="IPR002909">
    <property type="entry name" value="IPT_dom"/>
</dbReference>
<dbReference type="InterPro" id="IPR014756">
    <property type="entry name" value="Ig_E-set"/>
</dbReference>
<dbReference type="EMBL" id="CP013050">
    <property type="protein sequence ID" value="ALM75617.1"/>
    <property type="molecule type" value="Genomic_DNA"/>
</dbReference>
<dbReference type="Pfam" id="PF00128">
    <property type="entry name" value="Alpha-amylase"/>
    <property type="match status" value="1"/>
</dbReference>
<dbReference type="CDD" id="cd11320">
    <property type="entry name" value="AmyAc_AmyMalt_CGTase_like"/>
    <property type="match status" value="1"/>
</dbReference>
<dbReference type="PATRIC" id="fig|55802.8.peg.1686"/>
<dbReference type="SUPFAM" id="SSF81296">
    <property type="entry name" value="E set domains"/>
    <property type="match status" value="1"/>
</dbReference>
<dbReference type="GO" id="GO:0005975">
    <property type="term" value="P:carbohydrate metabolic process"/>
    <property type="evidence" value="ECO:0007669"/>
    <property type="project" value="InterPro"/>
</dbReference>
<dbReference type="InterPro" id="IPR031319">
    <property type="entry name" value="A-amylase_C"/>
</dbReference>
<dbReference type="EC" id="2.4.1.19" evidence="9"/>
<dbReference type="InterPro" id="IPR013783">
    <property type="entry name" value="Ig-like_fold"/>
</dbReference>
<evidence type="ECO:0000259" key="7">
    <source>
        <dbReference type="SMART" id="SM00632"/>
    </source>
</evidence>
<dbReference type="GO" id="GO:0004556">
    <property type="term" value="F:alpha-amylase activity"/>
    <property type="evidence" value="ECO:0007669"/>
    <property type="project" value="InterPro"/>
</dbReference>
<feature type="domain" description="Alpha-amylase C-terminal" evidence="7">
    <location>
        <begin position="422"/>
        <end position="497"/>
    </location>
</feature>
<comment type="similarity">
    <text evidence="2">Belongs to the glycosyl hydrolase 13 family.</text>
</comment>
<dbReference type="InterPro" id="IPR013780">
    <property type="entry name" value="Glyco_hydro_b"/>
</dbReference>
<dbReference type="GO" id="GO:0043895">
    <property type="term" value="F:cyclomaltodextrin glucanotransferase activity"/>
    <property type="evidence" value="ECO:0007669"/>
    <property type="project" value="UniProtKB-EC"/>
</dbReference>
<dbReference type="Gene3D" id="3.20.20.80">
    <property type="entry name" value="Glycosidases"/>
    <property type="match status" value="1"/>
</dbReference>
<dbReference type="PANTHER" id="PTHR10357">
    <property type="entry name" value="ALPHA-AMYLASE FAMILY MEMBER"/>
    <property type="match status" value="1"/>
</dbReference>
<dbReference type="InterPro" id="IPR017853">
    <property type="entry name" value="GH"/>
</dbReference>
<evidence type="ECO:0000256" key="4">
    <source>
        <dbReference type="ARBA" id="ARBA00022729"/>
    </source>
</evidence>
<dbReference type="CDD" id="cd00604">
    <property type="entry name" value="IPT_CGTD"/>
    <property type="match status" value="1"/>
</dbReference>
<sequence length="713" mass="81706">MRKLAVLLTLLLILPTVYAYQIPEKSVIYQIMVDRFYDGNKSNNQPFYDPTHSNYRLYWGGDLEGIIENLDYIKSLGISMVWLSPVNDNINRMASGSAPYHGYWTRDYKRIEEHFGNWRVFNTLVKEAEKRGICIIVDFVPNHSNPATDGEFGSLYDNGTFITNYYYDSKNATLNPYTGSLENIYHHNGNIKVWEGFELKYGNLFGLADFNQLNPWVDEYLKDGASLFVQSGVCGFRIDAVKHMDLGWLTQFYAHLYMQEPLFIFGEYYKLNFEKDDDMFYFYQYSNVSSQLSIPIRNDIVRTFAFGGSLKTLARELEEYYSHFVYPNKAVNFLDNHDLPRYLGEGKNLDRYHMALGLVMTLPGIPVIYYGDESYLVSKEGKGDPYNRPMMKFDNQTEAARIIRTLAELRKENNALAYGNLRTIYADYNTWVFERKFGSEKVLVVVNKVDSKNLTLSLNWNDGIYRDVLYGVKMQVKAGKAEISAPKNKVLVFSYEGKQEKPLIGSITPYIAQPGQKLILGGAGFGRRGSVFIEGVRAEVLEWSDDMIVFKMPKLDTRKAWVDVYVETDGKKSNRLKLRYLGGNEEAFLLVLNASNLTGQLWIKGNISELAEPIPLMRSRTGYYFQVVSLPVNTSFSVDLYSGLPWEKLEPLNVTLYGKSTNKTIILTRIKSIPKHTQTVTESAVQSPSTSICGTGLVLMLSLIVLFKKRWFK</sequence>
<dbReference type="GeneID" id="26136945"/>
<dbReference type="InterPro" id="IPR006047">
    <property type="entry name" value="GH13_cat_dom"/>
</dbReference>
<name>A0A0S1XCW9_THEBA</name>
<dbReference type="SMART" id="SM00632">
    <property type="entry name" value="Aamy_C"/>
    <property type="match status" value="1"/>
</dbReference>
<dbReference type="Gene3D" id="2.60.40.1180">
    <property type="entry name" value="Golgi alpha-mannosidase II"/>
    <property type="match status" value="1"/>
</dbReference>
<evidence type="ECO:0000256" key="2">
    <source>
        <dbReference type="ARBA" id="ARBA00008061"/>
    </source>
</evidence>
<dbReference type="InterPro" id="IPR006046">
    <property type="entry name" value="Alpha_amylase"/>
</dbReference>
<dbReference type="PRINTS" id="PR00110">
    <property type="entry name" value="ALPHAAMYLASE"/>
</dbReference>
<dbReference type="STRING" id="55802.TBCH5v1_1707"/>
<dbReference type="GO" id="GO:0046872">
    <property type="term" value="F:metal ion binding"/>
    <property type="evidence" value="ECO:0007669"/>
    <property type="project" value="UniProtKB-KW"/>
</dbReference>
<dbReference type="PANTHER" id="PTHR10357:SF215">
    <property type="entry name" value="ALPHA-AMYLASE 1"/>
    <property type="match status" value="1"/>
</dbReference>
<evidence type="ECO:0000256" key="3">
    <source>
        <dbReference type="ARBA" id="ARBA00022723"/>
    </source>
</evidence>
<feature type="domain" description="Glycosyl hydrolase family 13 catalytic" evidence="8">
    <location>
        <begin position="30"/>
        <end position="410"/>
    </location>
</feature>
<evidence type="ECO:0000256" key="5">
    <source>
        <dbReference type="ARBA" id="ARBA00022837"/>
    </source>
</evidence>
<dbReference type="RefSeq" id="WP_056934200.1">
    <property type="nucleotide sequence ID" value="NZ_CP013050.1"/>
</dbReference>
<keyword evidence="9" id="KW-0808">Transferase</keyword>
<dbReference type="Pfam" id="PF01833">
    <property type="entry name" value="TIG"/>
    <property type="match status" value="1"/>
</dbReference>
<keyword evidence="3" id="KW-0479">Metal-binding</keyword>
<dbReference type="Gene3D" id="2.60.40.10">
    <property type="entry name" value="Immunoglobulins"/>
    <property type="match status" value="1"/>
</dbReference>